<dbReference type="SMART" id="SM00225">
    <property type="entry name" value="BTB"/>
    <property type="match status" value="1"/>
</dbReference>
<dbReference type="Pfam" id="PF00651">
    <property type="entry name" value="BTB"/>
    <property type="match status" value="1"/>
</dbReference>
<dbReference type="SUPFAM" id="SSF54695">
    <property type="entry name" value="POZ domain"/>
    <property type="match status" value="1"/>
</dbReference>
<name>A0AAD5S1K2_9PEZI</name>
<dbReference type="PROSITE" id="PS50097">
    <property type="entry name" value="BTB"/>
    <property type="match status" value="1"/>
</dbReference>
<protein>
    <recommendedName>
        <fullName evidence="2">BTB domain-containing protein</fullName>
    </recommendedName>
</protein>
<dbReference type="AlphaFoldDB" id="A0AAD5S1K2"/>
<dbReference type="Gene3D" id="3.30.710.10">
    <property type="entry name" value="Potassium Channel Kv1.1, Chain A"/>
    <property type="match status" value="1"/>
</dbReference>
<dbReference type="CDD" id="cd18186">
    <property type="entry name" value="BTB_POZ_ZBTB_KLHL-like"/>
    <property type="match status" value="1"/>
</dbReference>
<keyword evidence="4" id="KW-1185">Reference proteome</keyword>
<dbReference type="PANTHER" id="PTHR24413">
    <property type="entry name" value="SPECKLE-TYPE POZ PROTEIN"/>
    <property type="match status" value="1"/>
</dbReference>
<dbReference type="InterPro" id="IPR011333">
    <property type="entry name" value="SKP1/BTB/POZ_sf"/>
</dbReference>
<dbReference type="EMBL" id="JAKWBI020000075">
    <property type="protein sequence ID" value="KAJ2903680.1"/>
    <property type="molecule type" value="Genomic_DNA"/>
</dbReference>
<feature type="region of interest" description="Disordered" evidence="1">
    <location>
        <begin position="1"/>
        <end position="26"/>
    </location>
</feature>
<evidence type="ECO:0000256" key="1">
    <source>
        <dbReference type="SAM" id="MobiDB-lite"/>
    </source>
</evidence>
<organism evidence="3 4">
    <name type="scientific">Zalerion maritima</name>
    <dbReference type="NCBI Taxonomy" id="339359"/>
    <lineage>
        <taxon>Eukaryota</taxon>
        <taxon>Fungi</taxon>
        <taxon>Dikarya</taxon>
        <taxon>Ascomycota</taxon>
        <taxon>Pezizomycotina</taxon>
        <taxon>Sordariomycetes</taxon>
        <taxon>Lulworthiomycetidae</taxon>
        <taxon>Lulworthiales</taxon>
        <taxon>Lulworthiaceae</taxon>
        <taxon>Zalerion</taxon>
    </lineage>
</organism>
<gene>
    <name evidence="3" type="ORF">MKZ38_009519</name>
</gene>
<feature type="domain" description="BTB" evidence="2">
    <location>
        <begin position="71"/>
        <end position="138"/>
    </location>
</feature>
<sequence length="337" mass="38487">MSESKAKRKAAKVNSDELTERKAKRASTPVENYRGIEFIPDDGILLMRLGPLLINDRLDDTSMLWGNGSLSDMEIVSKERSWKCHRAILYIKSGFFRTMFQAQWKEPGEGKTDLSQEEPYFLEQALKFMYTGRFDLSTAEAPLASLLHLYKLADFLAIESLIHLIPGALGIVYHAFYKKANLTYQVTCSHVDFSFTFSYKEKKEEGSTTDQCQFKLVPRCKNCRHEGNKEGPHTPGRCLMAMLFQLDFAKALDVLCKLQESKSGPRLKRLMARIAVQVWRRNQEYGIPMPNFEGWVKALNDVAKDLDFAEITAGMGTEDRKSCDHLCALEEGKWRSI</sequence>
<dbReference type="InterPro" id="IPR000210">
    <property type="entry name" value="BTB/POZ_dom"/>
</dbReference>
<reference evidence="3" key="1">
    <citation type="submission" date="2022-07" db="EMBL/GenBank/DDBJ databases">
        <title>Draft genome sequence of Zalerion maritima ATCC 34329, a (micro)plastics degrading marine fungus.</title>
        <authorList>
            <person name="Paco A."/>
            <person name="Goncalves M.F.M."/>
            <person name="Rocha-Santos T.A.P."/>
            <person name="Alves A."/>
        </authorList>
    </citation>
    <scope>NUCLEOTIDE SEQUENCE</scope>
    <source>
        <strain evidence="3">ATCC 34329</strain>
    </source>
</reference>
<accession>A0AAD5S1K2</accession>
<comment type="caution">
    <text evidence="3">The sequence shown here is derived from an EMBL/GenBank/DDBJ whole genome shotgun (WGS) entry which is preliminary data.</text>
</comment>
<evidence type="ECO:0000313" key="3">
    <source>
        <dbReference type="EMBL" id="KAJ2903680.1"/>
    </source>
</evidence>
<evidence type="ECO:0000313" key="4">
    <source>
        <dbReference type="Proteomes" id="UP001201980"/>
    </source>
</evidence>
<proteinExistence type="predicted"/>
<feature type="compositionally biased region" description="Basic residues" evidence="1">
    <location>
        <begin position="1"/>
        <end position="11"/>
    </location>
</feature>
<dbReference type="Proteomes" id="UP001201980">
    <property type="component" value="Unassembled WGS sequence"/>
</dbReference>
<evidence type="ECO:0000259" key="2">
    <source>
        <dbReference type="PROSITE" id="PS50097"/>
    </source>
</evidence>